<accession>A0A290QC25</accession>
<dbReference type="EC" id="4.2.1.47" evidence="4"/>
<name>A0A290QC25_9BACT</name>
<sequence>MSQKSAFVTGITGQDGSYLCELLLEKGYEVHGLVHRPDTLGGSNIKHLFNDPKIYNKQLFLHNGSFEDATHLRRIISKAKPTEFYHLAGQSSPRISLELPENTVDSIGMATLRLLEIIRDIPNPPRFLYASSSEVFGSPPHSPQDEHTPVNPTTPYGAAKAFSQQMARIYRIAYKLETCSAILYNHESPRRSGNFVTMKIARAVANIKKGRQTELTLGSLTGMRDWGWAPDYARGMWMILQGSPVDDYILATGKLHSVQNLVEFAFQSVGLNWKDYVKFSSDLVTTVEPLAPCGNPGKIKRVLGWENTVPFEEMVSRLVQSELAKLS</sequence>
<dbReference type="InterPro" id="IPR006368">
    <property type="entry name" value="GDP_Man_deHydtase"/>
</dbReference>
<evidence type="ECO:0000259" key="7">
    <source>
        <dbReference type="Pfam" id="PF16363"/>
    </source>
</evidence>
<comment type="similarity">
    <text evidence="3">Belongs to the NAD(P)-dependent epimerase/dehydratase family. GDP-mannose 4,6-dehydratase subfamily.</text>
</comment>
<comment type="function">
    <text evidence="6">Catalyzes the conversion of GDP-D-mannose to GDP-4-dehydro-6-deoxy-D-mannose.</text>
</comment>
<keyword evidence="9" id="KW-1185">Reference proteome</keyword>
<proteinExistence type="inferred from homology"/>
<keyword evidence="5" id="KW-0456">Lyase</keyword>
<dbReference type="AlphaFoldDB" id="A0A290QC25"/>
<dbReference type="Pfam" id="PF16363">
    <property type="entry name" value="GDP_Man_Dehyd"/>
    <property type="match status" value="1"/>
</dbReference>
<dbReference type="FunFam" id="3.40.50.720:FF:000924">
    <property type="entry name" value="GDP-mannose 4,6 dehydratase"/>
    <property type="match status" value="1"/>
</dbReference>
<dbReference type="CDD" id="cd05260">
    <property type="entry name" value="GDP_MD_SDR_e"/>
    <property type="match status" value="1"/>
</dbReference>
<dbReference type="OrthoDB" id="9807212at2"/>
<evidence type="ECO:0000313" key="9">
    <source>
        <dbReference type="Proteomes" id="UP000217265"/>
    </source>
</evidence>
<dbReference type="GO" id="GO:0042351">
    <property type="term" value="P:'de novo' GDP-L-fucose biosynthetic process"/>
    <property type="evidence" value="ECO:0007669"/>
    <property type="project" value="TreeGrafter"/>
</dbReference>
<dbReference type="KEGG" id="vbh:CMV30_12690"/>
<evidence type="ECO:0000256" key="5">
    <source>
        <dbReference type="ARBA" id="ARBA00023239"/>
    </source>
</evidence>
<comment type="cofactor">
    <cofactor evidence="2">
        <name>NADP(+)</name>
        <dbReference type="ChEBI" id="CHEBI:58349"/>
    </cofactor>
</comment>
<evidence type="ECO:0000256" key="1">
    <source>
        <dbReference type="ARBA" id="ARBA00000188"/>
    </source>
</evidence>
<evidence type="ECO:0000256" key="2">
    <source>
        <dbReference type="ARBA" id="ARBA00001937"/>
    </source>
</evidence>
<dbReference type="Proteomes" id="UP000217265">
    <property type="component" value="Chromosome"/>
</dbReference>
<gene>
    <name evidence="8" type="ORF">CMV30_12690</name>
</gene>
<dbReference type="SUPFAM" id="SSF51735">
    <property type="entry name" value="NAD(P)-binding Rossmann-fold domains"/>
    <property type="match status" value="1"/>
</dbReference>
<dbReference type="Gene3D" id="3.90.25.10">
    <property type="entry name" value="UDP-galactose 4-epimerase, domain 1"/>
    <property type="match status" value="1"/>
</dbReference>
<comment type="catalytic activity">
    <reaction evidence="1">
        <text>GDP-alpha-D-mannose = GDP-4-dehydro-alpha-D-rhamnose + H2O</text>
        <dbReference type="Rhea" id="RHEA:23820"/>
        <dbReference type="ChEBI" id="CHEBI:15377"/>
        <dbReference type="ChEBI" id="CHEBI:57527"/>
        <dbReference type="ChEBI" id="CHEBI:57964"/>
        <dbReference type="EC" id="4.2.1.47"/>
    </reaction>
</comment>
<dbReference type="InterPro" id="IPR016040">
    <property type="entry name" value="NAD(P)-bd_dom"/>
</dbReference>
<dbReference type="GO" id="GO:0008446">
    <property type="term" value="F:GDP-mannose 4,6-dehydratase activity"/>
    <property type="evidence" value="ECO:0007669"/>
    <property type="project" value="UniProtKB-EC"/>
</dbReference>
<dbReference type="PANTHER" id="PTHR43715">
    <property type="entry name" value="GDP-MANNOSE 4,6-DEHYDRATASE"/>
    <property type="match status" value="1"/>
</dbReference>
<dbReference type="EMBL" id="CP023344">
    <property type="protein sequence ID" value="ATC64750.1"/>
    <property type="molecule type" value="Genomic_DNA"/>
</dbReference>
<dbReference type="Gene3D" id="3.40.50.720">
    <property type="entry name" value="NAD(P)-binding Rossmann-like Domain"/>
    <property type="match status" value="1"/>
</dbReference>
<evidence type="ECO:0000256" key="6">
    <source>
        <dbReference type="ARBA" id="ARBA00059383"/>
    </source>
</evidence>
<feature type="domain" description="NAD(P)-binding" evidence="7">
    <location>
        <begin position="7"/>
        <end position="317"/>
    </location>
</feature>
<dbReference type="RefSeq" id="WP_096056381.1">
    <property type="nucleotide sequence ID" value="NZ_CP023344.1"/>
</dbReference>
<evidence type="ECO:0000313" key="8">
    <source>
        <dbReference type="EMBL" id="ATC64750.1"/>
    </source>
</evidence>
<organism evidence="8 9">
    <name type="scientific">Nibricoccus aquaticus</name>
    <dbReference type="NCBI Taxonomy" id="2576891"/>
    <lineage>
        <taxon>Bacteria</taxon>
        <taxon>Pseudomonadati</taxon>
        <taxon>Verrucomicrobiota</taxon>
        <taxon>Opitutia</taxon>
        <taxon>Opitutales</taxon>
        <taxon>Opitutaceae</taxon>
        <taxon>Nibricoccus</taxon>
    </lineage>
</organism>
<evidence type="ECO:0000256" key="3">
    <source>
        <dbReference type="ARBA" id="ARBA00009263"/>
    </source>
</evidence>
<dbReference type="PANTHER" id="PTHR43715:SF1">
    <property type="entry name" value="GDP-MANNOSE 4,6 DEHYDRATASE"/>
    <property type="match status" value="1"/>
</dbReference>
<protein>
    <recommendedName>
        <fullName evidence="4">GDP-mannose 4,6-dehydratase</fullName>
        <ecNumber evidence="4">4.2.1.47</ecNumber>
    </recommendedName>
</protein>
<dbReference type="InterPro" id="IPR036291">
    <property type="entry name" value="NAD(P)-bd_dom_sf"/>
</dbReference>
<evidence type="ECO:0000256" key="4">
    <source>
        <dbReference type="ARBA" id="ARBA00011989"/>
    </source>
</evidence>
<reference evidence="8 9" key="1">
    <citation type="submission" date="2017-09" db="EMBL/GenBank/DDBJ databases">
        <title>Complete genome sequence of Verrucomicrobial strain HZ-65, isolated from freshwater.</title>
        <authorList>
            <person name="Choi A."/>
        </authorList>
    </citation>
    <scope>NUCLEOTIDE SEQUENCE [LARGE SCALE GENOMIC DNA]</scope>
    <source>
        <strain evidence="8 9">HZ-65</strain>
    </source>
</reference>